<reference evidence="6" key="1">
    <citation type="journal article" date="2019" name="Int. J. Syst. Evol. Microbiol.">
        <title>The Global Catalogue of Microorganisms (GCM) 10K type strain sequencing project: providing services to taxonomists for standard genome sequencing and annotation.</title>
        <authorList>
            <consortium name="The Broad Institute Genomics Platform"/>
            <consortium name="The Broad Institute Genome Sequencing Center for Infectious Disease"/>
            <person name="Wu L."/>
            <person name="Ma J."/>
        </authorList>
    </citation>
    <scope>NUCLEOTIDE SEQUENCE [LARGE SCALE GENOMIC DNA]</scope>
    <source>
        <strain evidence="6">JCM 3272</strain>
    </source>
</reference>
<evidence type="ECO:0000259" key="4">
    <source>
        <dbReference type="Pfam" id="PF00535"/>
    </source>
</evidence>
<name>A0ABP5V8L2_9ACTN</name>
<dbReference type="CDD" id="cd00761">
    <property type="entry name" value="Glyco_tranf_GTA_type"/>
    <property type="match status" value="1"/>
</dbReference>
<proteinExistence type="inferred from homology"/>
<gene>
    <name evidence="5" type="ORF">GCM10010170_111970</name>
</gene>
<dbReference type="Gene3D" id="3.90.550.10">
    <property type="entry name" value="Spore Coat Polysaccharide Biosynthesis Protein SpsA, Chain A"/>
    <property type="match status" value="1"/>
</dbReference>
<sequence>MTVTIAPVLDIMLPHYGELTLLKIAVESIMAQTDERWRLTVFDDNPADRQTGIAEYFAALGDPRVQYRRNPQNLGITRNFQQCVDQASAPFMMIMGCDDVLLPRYVERVHALVEAHPEATLVQPGVEVVGPDGTHVRTLADATKRRVYAPKFAGTITMTGEDLAVSLLRGNWLYFPSLAWRTTEIQAVGFDQKLKVIQDLKLILELVRRGGTLVADDQVVFQYRRHGASLSASSAVTGNRFSEARAFFLAAAKRMDEHGWPRAAKAARWHLSSRIHALTMLPAAAKQRSGGSVRVLTRYAFGQGPIAGG</sequence>
<evidence type="ECO:0000313" key="6">
    <source>
        <dbReference type="Proteomes" id="UP001501444"/>
    </source>
</evidence>
<dbReference type="InterPro" id="IPR001173">
    <property type="entry name" value="Glyco_trans_2-like"/>
</dbReference>
<keyword evidence="3" id="KW-0808">Transferase</keyword>
<evidence type="ECO:0000256" key="3">
    <source>
        <dbReference type="ARBA" id="ARBA00022679"/>
    </source>
</evidence>
<dbReference type="SUPFAM" id="SSF53448">
    <property type="entry name" value="Nucleotide-diphospho-sugar transferases"/>
    <property type="match status" value="1"/>
</dbReference>
<accession>A0ABP5V8L2</accession>
<dbReference type="Pfam" id="PF00535">
    <property type="entry name" value="Glycos_transf_2"/>
    <property type="match status" value="1"/>
</dbReference>
<comment type="similarity">
    <text evidence="1">Belongs to the glycosyltransferase 2 family.</text>
</comment>
<keyword evidence="2" id="KW-0328">Glycosyltransferase</keyword>
<feature type="domain" description="Glycosyltransferase 2-like" evidence="4">
    <location>
        <begin position="11"/>
        <end position="124"/>
    </location>
</feature>
<evidence type="ECO:0000313" key="5">
    <source>
        <dbReference type="EMBL" id="GAA2396297.1"/>
    </source>
</evidence>
<keyword evidence="6" id="KW-1185">Reference proteome</keyword>
<evidence type="ECO:0000256" key="1">
    <source>
        <dbReference type="ARBA" id="ARBA00006739"/>
    </source>
</evidence>
<evidence type="ECO:0000256" key="2">
    <source>
        <dbReference type="ARBA" id="ARBA00022676"/>
    </source>
</evidence>
<dbReference type="Proteomes" id="UP001501444">
    <property type="component" value="Unassembled WGS sequence"/>
</dbReference>
<dbReference type="PANTHER" id="PTHR43685:SF5">
    <property type="entry name" value="GLYCOSYLTRANSFERASE EPSE-RELATED"/>
    <property type="match status" value="1"/>
</dbReference>
<dbReference type="EMBL" id="BAAARV010000145">
    <property type="protein sequence ID" value="GAA2396297.1"/>
    <property type="molecule type" value="Genomic_DNA"/>
</dbReference>
<organism evidence="5 6">
    <name type="scientific">Dactylosporangium salmoneum</name>
    <dbReference type="NCBI Taxonomy" id="53361"/>
    <lineage>
        <taxon>Bacteria</taxon>
        <taxon>Bacillati</taxon>
        <taxon>Actinomycetota</taxon>
        <taxon>Actinomycetes</taxon>
        <taxon>Micromonosporales</taxon>
        <taxon>Micromonosporaceae</taxon>
        <taxon>Dactylosporangium</taxon>
    </lineage>
</organism>
<dbReference type="PANTHER" id="PTHR43685">
    <property type="entry name" value="GLYCOSYLTRANSFERASE"/>
    <property type="match status" value="1"/>
</dbReference>
<protein>
    <recommendedName>
        <fullName evidence="4">Glycosyltransferase 2-like domain-containing protein</fullName>
    </recommendedName>
</protein>
<comment type="caution">
    <text evidence="5">The sequence shown here is derived from an EMBL/GenBank/DDBJ whole genome shotgun (WGS) entry which is preliminary data.</text>
</comment>
<dbReference type="InterPro" id="IPR050834">
    <property type="entry name" value="Glycosyltransf_2"/>
</dbReference>
<dbReference type="InterPro" id="IPR029044">
    <property type="entry name" value="Nucleotide-diphossugar_trans"/>
</dbReference>